<proteinExistence type="predicted"/>
<accession>A0ABZ0IJR9</accession>
<reference evidence="2 3" key="1">
    <citation type="journal article" date="2023" name="Microbiol. Resour. Announc.">
        <title>Complete Genome Sequence of Imperialibacter roseus strain P4T.</title>
        <authorList>
            <person name="Tizabi D.R."/>
            <person name="Bachvaroff T."/>
            <person name="Hill R.T."/>
        </authorList>
    </citation>
    <scope>NUCLEOTIDE SEQUENCE [LARGE SCALE GENOMIC DNA]</scope>
    <source>
        <strain evidence="2 3">P4T</strain>
    </source>
</reference>
<organism evidence="2 3">
    <name type="scientific">Imperialibacter roseus</name>
    <dbReference type="NCBI Taxonomy" id="1324217"/>
    <lineage>
        <taxon>Bacteria</taxon>
        <taxon>Pseudomonadati</taxon>
        <taxon>Bacteroidota</taxon>
        <taxon>Cytophagia</taxon>
        <taxon>Cytophagales</taxon>
        <taxon>Flammeovirgaceae</taxon>
        <taxon>Imperialibacter</taxon>
    </lineage>
</organism>
<dbReference type="SUPFAM" id="SSF159888">
    <property type="entry name" value="YdhG-like"/>
    <property type="match status" value="1"/>
</dbReference>
<dbReference type="Pfam" id="PF08818">
    <property type="entry name" value="DUF1801"/>
    <property type="match status" value="1"/>
</dbReference>
<evidence type="ECO:0000259" key="1">
    <source>
        <dbReference type="Pfam" id="PF08818"/>
    </source>
</evidence>
<dbReference type="EMBL" id="CP136051">
    <property type="protein sequence ID" value="WOK04733.1"/>
    <property type="molecule type" value="Genomic_DNA"/>
</dbReference>
<sequence length="130" mass="14916">MEKLFQYTGKDLQNITMDEWLTSKSLSLRPIASRWFDEIKNCGDDVQDIFHDGHPIGCVDHAPFAYVDAYSAHINVGFFYGAFLPDRFGLLEGSGKRMRHVKIRPNEPCNESAIAALIETAYEDIKRRLY</sequence>
<gene>
    <name evidence="2" type="ORF">RT717_16755</name>
</gene>
<feature type="domain" description="YdhG-like" evidence="1">
    <location>
        <begin position="45"/>
        <end position="121"/>
    </location>
</feature>
<evidence type="ECO:0000313" key="2">
    <source>
        <dbReference type="EMBL" id="WOK04733.1"/>
    </source>
</evidence>
<keyword evidence="3" id="KW-1185">Reference proteome</keyword>
<name>A0ABZ0IJR9_9BACT</name>
<dbReference type="RefSeq" id="WP_317487534.1">
    <property type="nucleotide sequence ID" value="NZ_CP136051.1"/>
</dbReference>
<protein>
    <submittedName>
        <fullName evidence="2">DUF1801 domain-containing protein</fullName>
    </submittedName>
</protein>
<dbReference type="Proteomes" id="UP001302349">
    <property type="component" value="Chromosome"/>
</dbReference>
<evidence type="ECO:0000313" key="3">
    <source>
        <dbReference type="Proteomes" id="UP001302349"/>
    </source>
</evidence>
<dbReference type="InterPro" id="IPR014922">
    <property type="entry name" value="YdhG-like"/>
</dbReference>